<dbReference type="Proteomes" id="UP000019804">
    <property type="component" value="Unassembled WGS sequence"/>
</dbReference>
<feature type="transmembrane region" description="Helical" evidence="1">
    <location>
        <begin position="14"/>
        <end position="37"/>
    </location>
</feature>
<dbReference type="GeneID" id="63702128"/>
<keyword evidence="1" id="KW-1133">Transmembrane helix</keyword>
<keyword evidence="1" id="KW-0812">Transmembrane</keyword>
<accession>A0A017S1H8</accession>
<proteinExistence type="predicted"/>
<name>A0A017S1H8_ASPRC</name>
<gene>
    <name evidence="2" type="ORF">EURHEDRAFT_526967</name>
</gene>
<keyword evidence="1" id="KW-0472">Membrane</keyword>
<sequence length="114" mass="12978">MHWFASAPSKLQRIYFSLSFSLFALNLLETTAIEVAYHAFRKLEGFKCQNCQKCQKHSCEARSQALKNQGGKDEYTLMRLIQFEGADVGDKESIVEATSLLYAASHGYEWAVKF</sequence>
<dbReference type="EMBL" id="KK088458">
    <property type="protein sequence ID" value="EYE90479.1"/>
    <property type="molecule type" value="Genomic_DNA"/>
</dbReference>
<evidence type="ECO:0000313" key="3">
    <source>
        <dbReference type="Proteomes" id="UP000019804"/>
    </source>
</evidence>
<protein>
    <submittedName>
        <fullName evidence="2">Uncharacterized protein</fullName>
    </submittedName>
</protein>
<keyword evidence="3" id="KW-1185">Reference proteome</keyword>
<evidence type="ECO:0000313" key="2">
    <source>
        <dbReference type="EMBL" id="EYE90479.1"/>
    </source>
</evidence>
<reference evidence="3" key="1">
    <citation type="journal article" date="2014" name="Nat. Commun.">
        <title>Genomic adaptations of the halophilic Dead Sea filamentous fungus Eurotium rubrum.</title>
        <authorList>
            <person name="Kis-Papo T."/>
            <person name="Weig A.R."/>
            <person name="Riley R."/>
            <person name="Persoh D."/>
            <person name="Salamov A."/>
            <person name="Sun H."/>
            <person name="Lipzen A."/>
            <person name="Wasser S.P."/>
            <person name="Rambold G."/>
            <person name="Grigoriev I.V."/>
            <person name="Nevo E."/>
        </authorList>
    </citation>
    <scope>NUCLEOTIDE SEQUENCE [LARGE SCALE GENOMIC DNA]</scope>
    <source>
        <strain evidence="3">CBS 135680</strain>
    </source>
</reference>
<dbReference type="RefSeq" id="XP_040634169.1">
    <property type="nucleotide sequence ID" value="XM_040787004.1"/>
</dbReference>
<organism evidence="2 3">
    <name type="scientific">Aspergillus ruber (strain CBS 135680)</name>
    <dbReference type="NCBI Taxonomy" id="1388766"/>
    <lineage>
        <taxon>Eukaryota</taxon>
        <taxon>Fungi</taxon>
        <taxon>Dikarya</taxon>
        <taxon>Ascomycota</taxon>
        <taxon>Pezizomycotina</taxon>
        <taxon>Eurotiomycetes</taxon>
        <taxon>Eurotiomycetidae</taxon>
        <taxon>Eurotiales</taxon>
        <taxon>Aspergillaceae</taxon>
        <taxon>Aspergillus</taxon>
        <taxon>Aspergillus subgen. Aspergillus</taxon>
    </lineage>
</organism>
<dbReference type="HOGENOM" id="CLU_2120619_0_0_1"/>
<dbReference type="AlphaFoldDB" id="A0A017S1H8"/>
<evidence type="ECO:0000256" key="1">
    <source>
        <dbReference type="SAM" id="Phobius"/>
    </source>
</evidence>